<evidence type="ECO:0000313" key="2">
    <source>
        <dbReference type="EMBL" id="PSS16522.1"/>
    </source>
</evidence>
<dbReference type="EMBL" id="KZ679012">
    <property type="protein sequence ID" value="PSS16522.1"/>
    <property type="molecule type" value="Genomic_DNA"/>
</dbReference>
<sequence>MSACRMEATVDPCDPDSRVAPRLRKSPGHKLPVEMVRVTEEKCLDIEYIAANQIDDVLEPPPSYQQAVSPVEKVTLRSHDPSISCPPTPSFPAARRSLQSRRHDPASRSHNLMIQTSRRRPPPPKYID</sequence>
<gene>
    <name evidence="2" type="ORF">M430DRAFT_58998</name>
</gene>
<dbReference type="RefSeq" id="XP_024720030.1">
    <property type="nucleotide sequence ID" value="XM_024868770.1"/>
</dbReference>
<feature type="region of interest" description="Disordered" evidence="1">
    <location>
        <begin position="75"/>
        <end position="128"/>
    </location>
</feature>
<dbReference type="InParanoid" id="A0A2T3AZG2"/>
<evidence type="ECO:0000256" key="1">
    <source>
        <dbReference type="SAM" id="MobiDB-lite"/>
    </source>
</evidence>
<name>A0A2T3AZG2_AMORE</name>
<dbReference type="GeneID" id="36576851"/>
<feature type="region of interest" description="Disordered" evidence="1">
    <location>
        <begin position="1"/>
        <end position="26"/>
    </location>
</feature>
<evidence type="ECO:0000313" key="3">
    <source>
        <dbReference type="Proteomes" id="UP000241818"/>
    </source>
</evidence>
<reference evidence="2 3" key="1">
    <citation type="journal article" date="2018" name="New Phytol.">
        <title>Comparative genomics and transcriptomics depict ericoid mycorrhizal fungi as versatile saprotrophs and plant mutualists.</title>
        <authorList>
            <person name="Martino E."/>
            <person name="Morin E."/>
            <person name="Grelet G.A."/>
            <person name="Kuo A."/>
            <person name="Kohler A."/>
            <person name="Daghino S."/>
            <person name="Barry K.W."/>
            <person name="Cichocki N."/>
            <person name="Clum A."/>
            <person name="Dockter R.B."/>
            <person name="Hainaut M."/>
            <person name="Kuo R.C."/>
            <person name="LaButti K."/>
            <person name="Lindahl B.D."/>
            <person name="Lindquist E.A."/>
            <person name="Lipzen A."/>
            <person name="Khouja H.R."/>
            <person name="Magnuson J."/>
            <person name="Murat C."/>
            <person name="Ohm R.A."/>
            <person name="Singer S.W."/>
            <person name="Spatafora J.W."/>
            <person name="Wang M."/>
            <person name="Veneault-Fourrey C."/>
            <person name="Henrissat B."/>
            <person name="Grigoriev I.V."/>
            <person name="Martin F.M."/>
            <person name="Perotto S."/>
        </authorList>
    </citation>
    <scope>NUCLEOTIDE SEQUENCE [LARGE SCALE GENOMIC DNA]</scope>
    <source>
        <strain evidence="2 3">ATCC 22711</strain>
    </source>
</reference>
<protein>
    <submittedName>
        <fullName evidence="2">Uncharacterized protein</fullName>
    </submittedName>
</protein>
<accession>A0A2T3AZG2</accession>
<keyword evidence="3" id="KW-1185">Reference proteome</keyword>
<dbReference type="Proteomes" id="UP000241818">
    <property type="component" value="Unassembled WGS sequence"/>
</dbReference>
<dbReference type="AlphaFoldDB" id="A0A2T3AZG2"/>
<organism evidence="2 3">
    <name type="scientific">Amorphotheca resinae ATCC 22711</name>
    <dbReference type="NCBI Taxonomy" id="857342"/>
    <lineage>
        <taxon>Eukaryota</taxon>
        <taxon>Fungi</taxon>
        <taxon>Dikarya</taxon>
        <taxon>Ascomycota</taxon>
        <taxon>Pezizomycotina</taxon>
        <taxon>Leotiomycetes</taxon>
        <taxon>Helotiales</taxon>
        <taxon>Amorphothecaceae</taxon>
        <taxon>Amorphotheca</taxon>
    </lineage>
</organism>
<proteinExistence type="predicted"/>